<accession>A0A6P4EDH7</accession>
<proteinExistence type="predicted"/>
<dbReference type="InterPro" id="IPR032675">
    <property type="entry name" value="LRR_dom_sf"/>
</dbReference>
<name>A0A6P4EDH7_DRORH</name>
<feature type="domain" description="F-box" evidence="1">
    <location>
        <begin position="6"/>
        <end position="39"/>
    </location>
</feature>
<reference evidence="2" key="1">
    <citation type="submission" date="2025-08" db="UniProtKB">
        <authorList>
            <consortium name="RefSeq"/>
        </authorList>
    </citation>
    <scope>IDENTIFICATION</scope>
</reference>
<gene>
    <name evidence="2" type="primary">LOC108041232</name>
</gene>
<dbReference type="InterPro" id="IPR001810">
    <property type="entry name" value="F-box_dom"/>
</dbReference>
<dbReference type="Gene3D" id="3.80.10.10">
    <property type="entry name" value="Ribonuclease Inhibitor"/>
    <property type="match status" value="1"/>
</dbReference>
<organism evidence="2">
    <name type="scientific">Drosophila rhopaloa</name>
    <name type="common">Fruit fly</name>
    <dbReference type="NCBI Taxonomy" id="1041015"/>
    <lineage>
        <taxon>Eukaryota</taxon>
        <taxon>Metazoa</taxon>
        <taxon>Ecdysozoa</taxon>
        <taxon>Arthropoda</taxon>
        <taxon>Hexapoda</taxon>
        <taxon>Insecta</taxon>
        <taxon>Pterygota</taxon>
        <taxon>Neoptera</taxon>
        <taxon>Endopterygota</taxon>
        <taxon>Diptera</taxon>
        <taxon>Brachycera</taxon>
        <taxon>Muscomorpha</taxon>
        <taxon>Ephydroidea</taxon>
        <taxon>Drosophilidae</taxon>
        <taxon>Drosophila</taxon>
        <taxon>Sophophora</taxon>
    </lineage>
</organism>
<dbReference type="RefSeq" id="XP_016974584.2">
    <property type="nucleotide sequence ID" value="XM_017119095.2"/>
</dbReference>
<protein>
    <submittedName>
        <fullName evidence="2">Uncharacterized protein LOC108041232 isoform X1</fullName>
    </submittedName>
</protein>
<sequence length="389" mass="45302">MDRIGILQLNDYCLDNILQFLDIKEQICFAQTCSRFRDVFFVWSRRENTKVSILGDVEPLELTFLSLITKSVRELKLFVDDLVDSIIIYDSYTKNNQVVVKFCNLVRSMNSLECIKIWQVTPHPITKLLLRALRDLPNLKQLHICTPKRVNFGKFHRLELISIDVEMPPRALLRYCRSLTKLRTLHLSDQVSSSNLRDIVEHLPALQELSFYIDRSTRSRIPACHKKQMNSLIMVLDFLASKRTLNVLRIKGHIIAQDEAESLTKIQSLQSLDCSFAYPELVKYLSLLTSLQILRITYLHPIDISSIYLDVIRQCKDLLFLRLYDFNINPDFLGRASKVLKDIESKNKLQLLIYGRHNSLTLREFRSKALDTNNLLFRSISATELLKIL</sequence>
<evidence type="ECO:0000259" key="1">
    <source>
        <dbReference type="Pfam" id="PF00646"/>
    </source>
</evidence>
<dbReference type="SUPFAM" id="SSF81383">
    <property type="entry name" value="F-box domain"/>
    <property type="match status" value="1"/>
</dbReference>
<dbReference type="Pfam" id="PF00646">
    <property type="entry name" value="F-box"/>
    <property type="match status" value="1"/>
</dbReference>
<dbReference type="InterPro" id="IPR036047">
    <property type="entry name" value="F-box-like_dom_sf"/>
</dbReference>
<dbReference type="AlphaFoldDB" id="A0A6P4EDH7"/>
<evidence type="ECO:0000313" key="2">
    <source>
        <dbReference type="RefSeq" id="XP_016974584.1"/>
    </source>
</evidence>
<dbReference type="OrthoDB" id="7831775at2759"/>
<dbReference type="SUPFAM" id="SSF52047">
    <property type="entry name" value="RNI-like"/>
    <property type="match status" value="1"/>
</dbReference>
<dbReference type="RefSeq" id="XP_016974584.1">
    <property type="nucleotide sequence ID" value="XM_017119095.1"/>
</dbReference>
<dbReference type="GeneID" id="108041232"/>